<dbReference type="AlphaFoldDB" id="A0A412X2K0"/>
<feature type="domain" description="BACON" evidence="1">
    <location>
        <begin position="480"/>
        <end position="537"/>
    </location>
</feature>
<evidence type="ECO:0000313" key="3">
    <source>
        <dbReference type="EMBL" id="RGV34643.1"/>
    </source>
</evidence>
<dbReference type="InterPro" id="IPR013783">
    <property type="entry name" value="Ig-like_fold"/>
</dbReference>
<feature type="domain" description="BACON" evidence="1">
    <location>
        <begin position="396"/>
        <end position="448"/>
    </location>
</feature>
<organism evidence="3 4">
    <name type="scientific">Bacteroides uniformis</name>
    <dbReference type="NCBI Taxonomy" id="820"/>
    <lineage>
        <taxon>Bacteria</taxon>
        <taxon>Pseudomonadati</taxon>
        <taxon>Bacteroidota</taxon>
        <taxon>Bacteroidia</taxon>
        <taxon>Bacteroidales</taxon>
        <taxon>Bacteroidaceae</taxon>
        <taxon>Bacteroides</taxon>
    </lineage>
</organism>
<dbReference type="CDD" id="cd14948">
    <property type="entry name" value="BACON"/>
    <property type="match status" value="6"/>
</dbReference>
<dbReference type="Pfam" id="PF19190">
    <property type="entry name" value="BACON_2"/>
    <property type="match status" value="1"/>
</dbReference>
<feature type="domain" description="BACON" evidence="1">
    <location>
        <begin position="130"/>
        <end position="182"/>
    </location>
</feature>
<dbReference type="Pfam" id="PF13004">
    <property type="entry name" value="BACON"/>
    <property type="match status" value="5"/>
</dbReference>
<evidence type="ECO:0000259" key="2">
    <source>
        <dbReference type="Pfam" id="PF19190"/>
    </source>
</evidence>
<reference evidence="3 4" key="1">
    <citation type="submission" date="2018-08" db="EMBL/GenBank/DDBJ databases">
        <title>A genome reference for cultivated species of the human gut microbiota.</title>
        <authorList>
            <person name="Zou Y."/>
            <person name="Xue W."/>
            <person name="Luo G."/>
        </authorList>
    </citation>
    <scope>NUCLEOTIDE SEQUENCE [LARGE SCALE GENOMIC DNA]</scope>
    <source>
        <strain evidence="3 4">AF14-42</strain>
    </source>
</reference>
<feature type="domain" description="BACON" evidence="1">
    <location>
        <begin position="310"/>
        <end position="361"/>
    </location>
</feature>
<comment type="caution">
    <text evidence="3">The sequence shown here is derived from an EMBL/GenBank/DDBJ whole genome shotgun (WGS) entry which is preliminary data.</text>
</comment>
<accession>A0A412X2K0</accession>
<evidence type="ECO:0000259" key="1">
    <source>
        <dbReference type="Pfam" id="PF13004"/>
    </source>
</evidence>
<dbReference type="EMBL" id="QRZC01000048">
    <property type="protein sequence ID" value="RGV34643.1"/>
    <property type="molecule type" value="Genomic_DNA"/>
</dbReference>
<feature type="domain" description="BACON" evidence="2">
    <location>
        <begin position="543"/>
        <end position="624"/>
    </location>
</feature>
<dbReference type="InterPro" id="IPR024361">
    <property type="entry name" value="BACON"/>
</dbReference>
<dbReference type="Gene3D" id="2.60.40.10">
    <property type="entry name" value="Immunoglobulins"/>
    <property type="match status" value="6"/>
</dbReference>
<protein>
    <recommendedName>
        <fullName evidence="1 2">BACON domain-containing protein</fullName>
    </recommendedName>
</protein>
<name>A0A412X2K0_BACUN</name>
<sequence>MFLHIHFQVGISRHRILMDSRTSSSRLSCIVKSNADFGGLIGVLKNAIILKYVHMKRQIYSLQLLFVILLFMVSACGGNEDNITPPEPETPAITVPDSENLRPVLNQEGGTVSISFTTTADWTASLVNTRAESWITVTPSSGSKGKNEITITTTANETYDERNATVVLKCGSASKNIVVTQKQKDALTVTSSKYEVDSKGGNINVEVKANISFEVEIKTDWIKQQTEKIRALTASNLNFTIEPNETGDKREGEIIIKSGELSETVKVYQGFENFITLTQKDFTIPEEGGSVDIEIKSTLGYEVKMLPDVVDWITEVQSRAVSTHTHHYTVSPNDTYDSREVKIVFYNPKDKNVADTVTIYQLQKDAIVLAQDEYIMEAKGGELDFTVSANVEFKVSVSADWIEQISTRGLIDKRLKFVVKENTSDENRETVITISNDKLEQHIKVIQKGKNIFSIKQKEYTVSAAGEQIRVEVTATGKYSIQMPEVDWIAEVTTKATVTNTHVFTIAANEGYDERSAEITFIDGESGLAETVKVIQKQLDAIFIGQDEYTLGCEGGTIEIKVDANVEYTVTTSENWIEQITTRALSTGILRFTILANDSESQRTGSVTLTGNDITKIIVIRQAGKDNTSGGIDDMPTQPW</sequence>
<gene>
    <name evidence="3" type="ORF">DWW14_22555</name>
</gene>
<dbReference type="Proteomes" id="UP000285343">
    <property type="component" value="Unassembled WGS sequence"/>
</dbReference>
<feature type="domain" description="BACON" evidence="1">
    <location>
        <begin position="218"/>
        <end position="269"/>
    </location>
</feature>
<evidence type="ECO:0000313" key="4">
    <source>
        <dbReference type="Proteomes" id="UP000285343"/>
    </source>
</evidence>
<proteinExistence type="predicted"/>